<evidence type="ECO:0000313" key="2">
    <source>
        <dbReference type="EMBL" id="GMF23695.1"/>
    </source>
</evidence>
<feature type="region of interest" description="Disordered" evidence="1">
    <location>
        <begin position="1"/>
        <end position="120"/>
    </location>
</feature>
<protein>
    <submittedName>
        <fullName evidence="2">Unnamed protein product</fullName>
    </submittedName>
</protein>
<evidence type="ECO:0000313" key="3">
    <source>
        <dbReference type="Proteomes" id="UP001165083"/>
    </source>
</evidence>
<feature type="region of interest" description="Disordered" evidence="1">
    <location>
        <begin position="616"/>
        <end position="641"/>
    </location>
</feature>
<dbReference type="Proteomes" id="UP001165083">
    <property type="component" value="Unassembled WGS sequence"/>
</dbReference>
<feature type="compositionally biased region" description="Acidic residues" evidence="1">
    <location>
        <begin position="25"/>
        <end position="36"/>
    </location>
</feature>
<reference evidence="2" key="1">
    <citation type="submission" date="2023-04" db="EMBL/GenBank/DDBJ databases">
        <title>Phytophthora lilii NBRC 32176.</title>
        <authorList>
            <person name="Ichikawa N."/>
            <person name="Sato H."/>
            <person name="Tonouchi N."/>
        </authorList>
    </citation>
    <scope>NUCLEOTIDE SEQUENCE</scope>
    <source>
        <strain evidence="2">NBRC 32176</strain>
    </source>
</reference>
<dbReference type="OrthoDB" id="99847at2759"/>
<feature type="compositionally biased region" description="Polar residues" evidence="1">
    <location>
        <begin position="67"/>
        <end position="79"/>
    </location>
</feature>
<evidence type="ECO:0000256" key="1">
    <source>
        <dbReference type="SAM" id="MobiDB-lite"/>
    </source>
</evidence>
<gene>
    <name evidence="2" type="ORF">Plil01_000960300</name>
</gene>
<dbReference type="EMBL" id="BSXW01000485">
    <property type="protein sequence ID" value="GMF23695.1"/>
    <property type="molecule type" value="Genomic_DNA"/>
</dbReference>
<proteinExistence type="predicted"/>
<comment type="caution">
    <text evidence="2">The sequence shown here is derived from an EMBL/GenBank/DDBJ whole genome shotgun (WGS) entry which is preliminary data.</text>
</comment>
<organism evidence="2 3">
    <name type="scientific">Phytophthora lilii</name>
    <dbReference type="NCBI Taxonomy" id="2077276"/>
    <lineage>
        <taxon>Eukaryota</taxon>
        <taxon>Sar</taxon>
        <taxon>Stramenopiles</taxon>
        <taxon>Oomycota</taxon>
        <taxon>Peronosporomycetes</taxon>
        <taxon>Peronosporales</taxon>
        <taxon>Peronosporaceae</taxon>
        <taxon>Phytophthora</taxon>
    </lineage>
</organism>
<accession>A0A9W6WZS9</accession>
<feature type="region of interest" description="Disordered" evidence="1">
    <location>
        <begin position="664"/>
        <end position="686"/>
    </location>
</feature>
<dbReference type="AlphaFoldDB" id="A0A9W6WZS9"/>
<sequence length="731" mass="78549">MLDPKTSVAIDAPPVAPYDDGSSTESEDFTAEEEAEYGSHDADVSAATSSSVGSATVVENEAKRQKQQIPIVSATSAGKTENGKVLPGATDPASQSQVKTTRHALNEQKPPRTGGAKAEEEHCKSCRGYLTPLAERLNAMKTAVLEHSGKEPPPSRQCVCCHITYPLVALTDESKSRTCVVPRCYMCNWAARAARTTTAAGVKRMSNGTVRKDGSEDARWSKRELEQFCRSCKCKLTPLEERLEILKKATLQQGNIGPPPSRQCCCCQITYPLAALTTKSRDLTCCVHICLMCGSASTHHGPKSKSSSAGAVNATKCVAHGHTSQGHTATASKDTELNLKSGHDEPANSTVNGMESDCCRNCRCKLPGLTERLKVMQATAVQLREKGWRVSPPSRQCSCCNITYPLVSLTEKSRSVMCASPVCQACSRAPTHGTGTTEKMLSSTVDTTTKVKRAALATVDKTPEVIVVESDGEDEEGELVEESVCKCCKGKLMSLSKRLRIMEDATRAHKGKGPPPSRKCACCRITYPSMALTKKSRKTARVVAICANCSKAGGPAIYEMLAVSDEFVEAFKIEDPNTARLLLKKKQNGGIEKSVERLRKRTMKLTQPTAATDKISVGGPRLIPNKQVNAKPRKHAASGSSYKPHAVVVARKCISAPRQLLASSSSDHSAAPQVIPIGEGSNQDARSFVTPPSLYKPHGVMMARKCINAPRQLLGSGYCARSTPIKSKTEV</sequence>
<name>A0A9W6WZS9_9STRA</name>
<feature type="compositionally biased region" description="Low complexity" evidence="1">
    <location>
        <begin position="44"/>
        <end position="58"/>
    </location>
</feature>
<keyword evidence="3" id="KW-1185">Reference proteome</keyword>